<dbReference type="SUPFAM" id="SSF81383">
    <property type="entry name" value="F-box domain"/>
    <property type="match status" value="1"/>
</dbReference>
<comment type="caution">
    <text evidence="2">The sequence shown here is derived from an EMBL/GenBank/DDBJ whole genome shotgun (WGS) entry which is preliminary data.</text>
</comment>
<keyword evidence="3" id="KW-1185">Reference proteome</keyword>
<dbReference type="AlphaFoldDB" id="A0A314Y434"/>
<protein>
    <submittedName>
        <fullName evidence="2">F-box/kelch-repeat protein</fullName>
    </submittedName>
</protein>
<dbReference type="CDD" id="cd22157">
    <property type="entry name" value="F-box_AtFBW1-like"/>
    <property type="match status" value="1"/>
</dbReference>
<gene>
    <name evidence="2" type="ORF">Pyn_26839</name>
</gene>
<dbReference type="InterPro" id="IPR001810">
    <property type="entry name" value="F-box_dom"/>
</dbReference>
<dbReference type="STRING" id="2094558.A0A314Y434"/>
<accession>A0A314Y434</accession>
<feature type="domain" description="F-box" evidence="1">
    <location>
        <begin position="13"/>
        <end position="59"/>
    </location>
</feature>
<organism evidence="2 3">
    <name type="scientific">Prunus yedoensis var. nudiflora</name>
    <dbReference type="NCBI Taxonomy" id="2094558"/>
    <lineage>
        <taxon>Eukaryota</taxon>
        <taxon>Viridiplantae</taxon>
        <taxon>Streptophyta</taxon>
        <taxon>Embryophyta</taxon>
        <taxon>Tracheophyta</taxon>
        <taxon>Spermatophyta</taxon>
        <taxon>Magnoliopsida</taxon>
        <taxon>eudicotyledons</taxon>
        <taxon>Gunneridae</taxon>
        <taxon>Pentapetalae</taxon>
        <taxon>rosids</taxon>
        <taxon>fabids</taxon>
        <taxon>Rosales</taxon>
        <taxon>Rosaceae</taxon>
        <taxon>Amygdaloideae</taxon>
        <taxon>Amygdaleae</taxon>
        <taxon>Prunus</taxon>
    </lineage>
</organism>
<proteinExistence type="predicted"/>
<name>A0A314Y434_PRUYE</name>
<dbReference type="PROSITE" id="PS50181">
    <property type="entry name" value="FBOX"/>
    <property type="match status" value="1"/>
</dbReference>
<evidence type="ECO:0000313" key="3">
    <source>
        <dbReference type="Proteomes" id="UP000250321"/>
    </source>
</evidence>
<evidence type="ECO:0000259" key="1">
    <source>
        <dbReference type="PROSITE" id="PS50181"/>
    </source>
</evidence>
<dbReference type="Pfam" id="PF07734">
    <property type="entry name" value="FBA_1"/>
    <property type="match status" value="1"/>
</dbReference>
<dbReference type="Gene3D" id="1.20.1280.50">
    <property type="match status" value="1"/>
</dbReference>
<dbReference type="PANTHER" id="PTHR31672:SF13">
    <property type="entry name" value="F-BOX PROTEIN CPR30-LIKE"/>
    <property type="match status" value="1"/>
</dbReference>
<dbReference type="PANTHER" id="PTHR31672">
    <property type="entry name" value="BNACNNG10540D PROTEIN"/>
    <property type="match status" value="1"/>
</dbReference>
<dbReference type="SMART" id="SM00256">
    <property type="entry name" value="FBOX"/>
    <property type="match status" value="1"/>
</dbReference>
<dbReference type="InterPro" id="IPR006527">
    <property type="entry name" value="F-box-assoc_dom_typ1"/>
</dbReference>
<dbReference type="NCBIfam" id="TIGR01640">
    <property type="entry name" value="F_box_assoc_1"/>
    <property type="match status" value="1"/>
</dbReference>
<dbReference type="OrthoDB" id="1731189at2759"/>
<reference evidence="2 3" key="1">
    <citation type="submission" date="2018-02" db="EMBL/GenBank/DDBJ databases">
        <title>Draft genome of wild Prunus yedoensis var. nudiflora.</title>
        <authorList>
            <person name="Baek S."/>
            <person name="Kim J.-H."/>
            <person name="Choi K."/>
            <person name="Kim G.-B."/>
            <person name="Cho A."/>
            <person name="Jang H."/>
            <person name="Shin C.-H."/>
            <person name="Yu H.-J."/>
            <person name="Mun J.-H."/>
        </authorList>
    </citation>
    <scope>NUCLEOTIDE SEQUENCE [LARGE SCALE GENOMIC DNA]</scope>
    <source>
        <strain evidence="3">cv. Jeju island</strain>
        <tissue evidence="2">Leaf</tissue>
    </source>
</reference>
<dbReference type="InterPro" id="IPR036047">
    <property type="entry name" value="F-box-like_dom_sf"/>
</dbReference>
<evidence type="ECO:0000313" key="2">
    <source>
        <dbReference type="EMBL" id="PQQ01812.1"/>
    </source>
</evidence>
<dbReference type="InterPro" id="IPR050796">
    <property type="entry name" value="SCF_F-box_component"/>
</dbReference>
<dbReference type="Proteomes" id="UP000250321">
    <property type="component" value="Unassembled WGS sequence"/>
</dbReference>
<dbReference type="InterPro" id="IPR017451">
    <property type="entry name" value="F-box-assoc_interact_dom"/>
</dbReference>
<dbReference type="Pfam" id="PF00646">
    <property type="entry name" value="F-box"/>
    <property type="match status" value="1"/>
</dbReference>
<sequence>MDTTNAIQDITQGKQELNFPEEIIQDILIRLPVKSLIKCISVSKTWRSMIINQSFIRAHLNDCDSHLLLLHKISAMEKLTFFGQRVVSKIIEEVHSVYYDNQAFDQYNSKIEFPVSVQRKKHNFCIRVVGTCDGLVCLADDMFDYHYNFFIWNPAIRKLVTLPKPSVRLKTHREYDASIGFGFDARTNDYKVVRVVSLLEQPGTPTLAEVYSLATGTWSSLGRVSPTCLVTARATSNVFLNGVLHWPVDCRTNSGDLCSLYWHLTWARRCSEEWEVLLLVTSGTDKARKELVSLDLVSKQLKKLGISGYQSSDGDFYKESLLLLDKTDAESY</sequence>
<dbReference type="EMBL" id="PJQY01001530">
    <property type="protein sequence ID" value="PQQ01812.1"/>
    <property type="molecule type" value="Genomic_DNA"/>
</dbReference>